<keyword evidence="5" id="KW-1185">Reference proteome</keyword>
<comment type="caution">
    <text evidence="4">The sequence shown here is derived from an EMBL/GenBank/DDBJ whole genome shotgun (WGS) entry which is preliminary data.</text>
</comment>
<dbReference type="Proteomes" id="UP000539175">
    <property type="component" value="Unassembled WGS sequence"/>
</dbReference>
<gene>
    <name evidence="4" type="ORF">FHS74_003495</name>
</gene>
<dbReference type="PANTHER" id="PTHR43000">
    <property type="entry name" value="DTDP-D-GLUCOSE 4,6-DEHYDRATASE-RELATED"/>
    <property type="match status" value="1"/>
</dbReference>
<protein>
    <submittedName>
        <fullName evidence="4">Nucleoside-diphosphate-sugar epimerase</fullName>
    </submittedName>
</protein>
<dbReference type="AlphaFoldDB" id="A0A7X0EDL9"/>
<dbReference type="InterPro" id="IPR001509">
    <property type="entry name" value="Epimerase_deHydtase"/>
</dbReference>
<evidence type="ECO:0000256" key="1">
    <source>
        <dbReference type="ARBA" id="ARBA00005125"/>
    </source>
</evidence>
<comment type="pathway">
    <text evidence="1">Bacterial outer membrane biogenesis; LPS O-antigen biosynthesis.</text>
</comment>
<sequence>MRIAITGASGFLGLPTARLLVDQGHTVAAVVRSSARPLSGLEGRLSIIEGTLEAVSDLEGPLTDFQPDVVVHCGWAGVGGADRDRPAQLHNIAAAGELAAMAGRAGAHCFIGIGSQAEYGPADRRVDEEQAPRPTTLYGVAKLASALATERICRQAGLRWAWLRVFSLFGPRDNPGYLIPTLIERIRQGQSPALTGCEQRWDYLFVDDAAAAIASVAESAVADGIFNLGAGDAPPLIETISRIRDLIDPAARLGVGEIPYRPDQVMHLEADISRLTAATGWRPRTPLGDGLRATVAWHLQQAARHG</sequence>
<proteinExistence type="inferred from homology"/>
<dbReference type="EMBL" id="JACIIZ010000009">
    <property type="protein sequence ID" value="MBB6252927.1"/>
    <property type="molecule type" value="Genomic_DNA"/>
</dbReference>
<accession>A0A7X0EDL9</accession>
<feature type="domain" description="NAD-dependent epimerase/dehydratase" evidence="3">
    <location>
        <begin position="3"/>
        <end position="229"/>
    </location>
</feature>
<comment type="similarity">
    <text evidence="2">Belongs to the NAD(P)-dependent epimerase/dehydratase family.</text>
</comment>
<evidence type="ECO:0000259" key="3">
    <source>
        <dbReference type="Pfam" id="PF01370"/>
    </source>
</evidence>
<dbReference type="SUPFAM" id="SSF51735">
    <property type="entry name" value="NAD(P)-binding Rossmann-fold domains"/>
    <property type="match status" value="1"/>
</dbReference>
<evidence type="ECO:0000313" key="5">
    <source>
        <dbReference type="Proteomes" id="UP000539175"/>
    </source>
</evidence>
<dbReference type="InterPro" id="IPR036291">
    <property type="entry name" value="NAD(P)-bd_dom_sf"/>
</dbReference>
<reference evidence="4 5" key="1">
    <citation type="submission" date="2020-08" db="EMBL/GenBank/DDBJ databases">
        <title>Genomic Encyclopedia of Type Strains, Phase IV (KMG-IV): sequencing the most valuable type-strain genomes for metagenomic binning, comparative biology and taxonomic classification.</title>
        <authorList>
            <person name="Goeker M."/>
        </authorList>
    </citation>
    <scope>NUCLEOTIDE SEQUENCE [LARGE SCALE GENOMIC DNA]</scope>
    <source>
        <strain evidence="4 5">DSM 22198</strain>
    </source>
</reference>
<organism evidence="4 5">
    <name type="scientific">Nitrospirillum iridis</name>
    <dbReference type="NCBI Taxonomy" id="765888"/>
    <lineage>
        <taxon>Bacteria</taxon>
        <taxon>Pseudomonadati</taxon>
        <taxon>Pseudomonadota</taxon>
        <taxon>Alphaproteobacteria</taxon>
        <taxon>Rhodospirillales</taxon>
        <taxon>Azospirillaceae</taxon>
        <taxon>Nitrospirillum</taxon>
    </lineage>
</organism>
<name>A0A7X0EDL9_9PROT</name>
<evidence type="ECO:0000313" key="4">
    <source>
        <dbReference type="EMBL" id="MBB6252927.1"/>
    </source>
</evidence>
<evidence type="ECO:0000256" key="2">
    <source>
        <dbReference type="ARBA" id="ARBA00007637"/>
    </source>
</evidence>
<dbReference type="Gene3D" id="3.40.50.720">
    <property type="entry name" value="NAD(P)-binding Rossmann-like Domain"/>
    <property type="match status" value="1"/>
</dbReference>
<dbReference type="Pfam" id="PF01370">
    <property type="entry name" value="Epimerase"/>
    <property type="match status" value="1"/>
</dbReference>
<dbReference type="RefSeq" id="WP_184802804.1">
    <property type="nucleotide sequence ID" value="NZ_JACIIZ010000009.1"/>
</dbReference>